<feature type="transmembrane region" description="Helical" evidence="7">
    <location>
        <begin position="261"/>
        <end position="280"/>
    </location>
</feature>
<protein>
    <submittedName>
        <fullName evidence="8">Flippase</fullName>
    </submittedName>
</protein>
<evidence type="ECO:0000256" key="6">
    <source>
        <dbReference type="ARBA" id="ARBA00023136"/>
    </source>
</evidence>
<feature type="transmembrane region" description="Helical" evidence="7">
    <location>
        <begin position="161"/>
        <end position="179"/>
    </location>
</feature>
<feature type="transmembrane region" description="Helical" evidence="7">
    <location>
        <begin position="224"/>
        <end position="241"/>
    </location>
</feature>
<keyword evidence="4 7" id="KW-0812">Transmembrane</keyword>
<feature type="transmembrane region" description="Helical" evidence="7">
    <location>
        <begin position="344"/>
        <end position="364"/>
    </location>
</feature>
<reference evidence="8" key="2">
    <citation type="journal article" date="2015" name="Sci. Rep.">
        <title>Genetic analysis of capsular polysaccharide synthesis gene clusters in 79 capsular types of Klebsiella spp.</title>
        <authorList>
            <person name="Pan Y.J."/>
            <person name="Lin T.L."/>
            <person name="Chen C.T."/>
            <person name="Chen Y.Y."/>
            <person name="Hsieh P.F."/>
            <person name="Hsu C.R."/>
            <person name="Wu M.C."/>
            <person name="Wang J.T."/>
        </authorList>
    </citation>
    <scope>NUCLEOTIDE SEQUENCE</scope>
    <source>
        <strain evidence="8">MGH 78578</strain>
    </source>
</reference>
<dbReference type="PANTHER" id="PTHR30250">
    <property type="entry name" value="PST FAMILY PREDICTED COLANIC ACID TRANSPORTER"/>
    <property type="match status" value="1"/>
</dbReference>
<name>A0A0P0YRU2_KLEPN</name>
<sequence>MEKKHCNVLNTFDRLGSKIMSLASNAKWNMSSQFFKMIAQLVNIIYLAKLIPPSEYGIMAMALVVVNLGILLRDLGTSAAIIQRKDLSHDLVNTVFWLNITMGFGLAFFILLMSPFISMVYNQPKLMYVLILLSITFPLSCSASAHLALLERESAFKKISMVEVSSSAISVIIALILAYSGFGVYSLVGQAIALNLISALQFWYISKWRPSFNKFIELKQVRMIFGFSANLSLFNFINYFSRNADSFIIGKFMSSAVLGSYNLAYRIMLFPLQSLTFVTTRSLYPILSKTQDDNETILNTYLNCAFIVLLITSPLMTGLAFYSQPFVEIIFGPQWHLTSDVLKWLGPTAILQAVLSISGAVFMAKGRTDTLMRLGILGTFLQVGSFLIGVNYDIGKFAMCYMIANICNFFPVMYFLMKTIGGNIYCFFNKMASIIFSTLIMLVFLVLLDYFYSSSQIDSIFSLILFAFSGAIVYFLSLMLTSSLVRGFVLGKIRKKSRCL</sequence>
<evidence type="ECO:0000256" key="1">
    <source>
        <dbReference type="ARBA" id="ARBA00004651"/>
    </source>
</evidence>
<dbReference type="AlphaFoldDB" id="A0A0P0YRU2"/>
<feature type="transmembrane region" description="Helical" evidence="7">
    <location>
        <begin position="185"/>
        <end position="204"/>
    </location>
</feature>
<comment type="subcellular location">
    <subcellularLocation>
        <location evidence="1">Cell membrane</location>
        <topology evidence="1">Multi-pass membrane protein</topology>
    </subcellularLocation>
</comment>
<feature type="transmembrane region" description="Helical" evidence="7">
    <location>
        <begin position="428"/>
        <end position="448"/>
    </location>
</feature>
<dbReference type="EMBL" id="AB924589">
    <property type="protein sequence ID" value="BAT23973.1"/>
    <property type="molecule type" value="Genomic_DNA"/>
</dbReference>
<accession>A0A0P0YRU2</accession>
<evidence type="ECO:0000256" key="2">
    <source>
        <dbReference type="ARBA" id="ARBA00007430"/>
    </source>
</evidence>
<keyword evidence="3" id="KW-1003">Cell membrane</keyword>
<feature type="transmembrane region" description="Helical" evidence="7">
    <location>
        <begin position="371"/>
        <end position="390"/>
    </location>
</feature>
<keyword evidence="6 7" id="KW-0472">Membrane</keyword>
<dbReference type="Pfam" id="PF13440">
    <property type="entry name" value="Polysacc_synt_3"/>
    <property type="match status" value="1"/>
</dbReference>
<feature type="transmembrane region" description="Helical" evidence="7">
    <location>
        <begin position="127"/>
        <end position="149"/>
    </location>
</feature>
<evidence type="ECO:0000256" key="5">
    <source>
        <dbReference type="ARBA" id="ARBA00022989"/>
    </source>
</evidence>
<dbReference type="GO" id="GO:0005886">
    <property type="term" value="C:plasma membrane"/>
    <property type="evidence" value="ECO:0007669"/>
    <property type="project" value="UniProtKB-SubCell"/>
</dbReference>
<feature type="transmembrane region" description="Helical" evidence="7">
    <location>
        <begin position="301"/>
        <end position="324"/>
    </location>
</feature>
<dbReference type="InterPro" id="IPR050833">
    <property type="entry name" value="Poly_Biosynth_Transport"/>
</dbReference>
<feature type="transmembrane region" description="Helical" evidence="7">
    <location>
        <begin position="396"/>
        <end position="416"/>
    </location>
</feature>
<keyword evidence="5 7" id="KW-1133">Transmembrane helix</keyword>
<comment type="similarity">
    <text evidence="2">Belongs to the polysaccharide synthase family.</text>
</comment>
<reference evidence="8" key="1">
    <citation type="submission" date="2014-04" db="EMBL/GenBank/DDBJ databases">
        <authorList>
            <person name="Harrison E."/>
        </authorList>
    </citation>
    <scope>NUCLEOTIDE SEQUENCE</scope>
    <source>
        <strain evidence="8">MGH 78578</strain>
    </source>
</reference>
<dbReference type="CDD" id="cd13127">
    <property type="entry name" value="MATE_tuaB_like"/>
    <property type="match status" value="1"/>
</dbReference>
<proteinExistence type="inferred from homology"/>
<evidence type="ECO:0000256" key="4">
    <source>
        <dbReference type="ARBA" id="ARBA00022692"/>
    </source>
</evidence>
<feature type="transmembrane region" description="Helical" evidence="7">
    <location>
        <begin position="57"/>
        <end position="75"/>
    </location>
</feature>
<feature type="transmembrane region" description="Helical" evidence="7">
    <location>
        <begin position="460"/>
        <end position="489"/>
    </location>
</feature>
<feature type="transmembrane region" description="Helical" evidence="7">
    <location>
        <begin position="96"/>
        <end position="121"/>
    </location>
</feature>
<organism evidence="8">
    <name type="scientific">Klebsiella pneumoniae</name>
    <dbReference type="NCBI Taxonomy" id="573"/>
    <lineage>
        <taxon>Bacteria</taxon>
        <taxon>Pseudomonadati</taxon>
        <taxon>Pseudomonadota</taxon>
        <taxon>Gammaproteobacteria</taxon>
        <taxon>Enterobacterales</taxon>
        <taxon>Enterobacteriaceae</taxon>
        <taxon>Klebsiella/Raoultella group</taxon>
        <taxon>Klebsiella</taxon>
        <taxon>Klebsiella pneumoniae complex</taxon>
    </lineage>
</organism>
<gene>
    <name evidence="8" type="primary">wzx</name>
</gene>
<evidence type="ECO:0000313" key="8">
    <source>
        <dbReference type="EMBL" id="BAT23973.1"/>
    </source>
</evidence>
<evidence type="ECO:0000256" key="7">
    <source>
        <dbReference type="SAM" id="Phobius"/>
    </source>
</evidence>
<dbReference type="PANTHER" id="PTHR30250:SF10">
    <property type="entry name" value="LIPOPOLYSACCHARIDE BIOSYNTHESIS PROTEIN WZXC"/>
    <property type="match status" value="1"/>
</dbReference>
<evidence type="ECO:0000256" key="3">
    <source>
        <dbReference type="ARBA" id="ARBA00022475"/>
    </source>
</evidence>